<dbReference type="PANTHER" id="PTHR46832">
    <property type="entry name" value="5'-METHYLTHIOADENOSINE/S-ADENOSYLHOMOCYSTEINE NUCLEOSIDASE"/>
    <property type="match status" value="1"/>
</dbReference>
<feature type="domain" description="Nucleoside phosphorylase" evidence="1">
    <location>
        <begin position="22"/>
        <end position="159"/>
    </location>
</feature>
<dbReference type="GO" id="GO:0005829">
    <property type="term" value="C:cytosol"/>
    <property type="evidence" value="ECO:0007669"/>
    <property type="project" value="TreeGrafter"/>
</dbReference>
<evidence type="ECO:0000259" key="1">
    <source>
        <dbReference type="Pfam" id="PF01048"/>
    </source>
</evidence>
<dbReference type="GO" id="GO:0009116">
    <property type="term" value="P:nucleoside metabolic process"/>
    <property type="evidence" value="ECO:0007669"/>
    <property type="project" value="InterPro"/>
</dbReference>
<dbReference type="NCBIfam" id="TIGR03468">
    <property type="entry name" value="HpnG"/>
    <property type="match status" value="1"/>
</dbReference>
<protein>
    <submittedName>
        <fullName evidence="2">Adenosylhomocysteine nucleosidase</fullName>
    </submittedName>
</protein>
<proteinExistence type="predicted"/>
<keyword evidence="3" id="KW-1185">Reference proteome</keyword>
<gene>
    <name evidence="2" type="ORF">A8950_3697</name>
</gene>
<dbReference type="AlphaFoldDB" id="A0A4R6WGZ9"/>
<evidence type="ECO:0000313" key="3">
    <source>
        <dbReference type="Proteomes" id="UP000295783"/>
    </source>
</evidence>
<dbReference type="OrthoDB" id="7357315at2"/>
<dbReference type="InterPro" id="IPR000845">
    <property type="entry name" value="Nucleoside_phosphorylase_d"/>
</dbReference>
<dbReference type="SUPFAM" id="SSF53167">
    <property type="entry name" value="Purine and uridine phosphorylases"/>
    <property type="match status" value="1"/>
</dbReference>
<dbReference type="RefSeq" id="WP_133615135.1">
    <property type="nucleotide sequence ID" value="NZ_SNYW01000014.1"/>
</dbReference>
<organism evidence="2 3">
    <name type="scientific">Dongia mobilis</name>
    <dbReference type="NCBI Taxonomy" id="578943"/>
    <lineage>
        <taxon>Bacteria</taxon>
        <taxon>Pseudomonadati</taxon>
        <taxon>Pseudomonadota</taxon>
        <taxon>Alphaproteobacteria</taxon>
        <taxon>Rhodospirillales</taxon>
        <taxon>Dongiaceae</taxon>
        <taxon>Dongia</taxon>
    </lineage>
</organism>
<dbReference type="Gene3D" id="3.40.50.1580">
    <property type="entry name" value="Nucleoside phosphorylase domain"/>
    <property type="match status" value="1"/>
</dbReference>
<evidence type="ECO:0000313" key="2">
    <source>
        <dbReference type="EMBL" id="TDQ77545.1"/>
    </source>
</evidence>
<dbReference type="Proteomes" id="UP000295783">
    <property type="component" value="Unassembled WGS sequence"/>
</dbReference>
<accession>A0A4R6WGZ9</accession>
<reference evidence="2 3" key="1">
    <citation type="submission" date="2019-03" db="EMBL/GenBank/DDBJ databases">
        <title>Genomic Encyclopedia of Type Strains, Phase III (KMG-III): the genomes of soil and plant-associated and newly described type strains.</title>
        <authorList>
            <person name="Whitman W."/>
        </authorList>
    </citation>
    <scope>NUCLEOTIDE SEQUENCE [LARGE SCALE GENOMIC DNA]</scope>
    <source>
        <strain evidence="2 3">CGMCC 1.7660</strain>
    </source>
</reference>
<comment type="caution">
    <text evidence="2">The sequence shown here is derived from an EMBL/GenBank/DDBJ whole genome shotgun (WGS) entry which is preliminary data.</text>
</comment>
<dbReference type="GO" id="GO:0019284">
    <property type="term" value="P:L-methionine salvage from S-adenosylmethionine"/>
    <property type="evidence" value="ECO:0007669"/>
    <property type="project" value="TreeGrafter"/>
</dbReference>
<dbReference type="InterPro" id="IPR017831">
    <property type="entry name" value="Hopanoid-assoc_phosphoryl_HpnG"/>
</dbReference>
<dbReference type="GO" id="GO:0008930">
    <property type="term" value="F:methylthioadenosine nucleosidase activity"/>
    <property type="evidence" value="ECO:0007669"/>
    <property type="project" value="TreeGrafter"/>
</dbReference>
<dbReference type="GO" id="GO:0008782">
    <property type="term" value="F:adenosylhomocysteine nucleosidase activity"/>
    <property type="evidence" value="ECO:0007669"/>
    <property type="project" value="TreeGrafter"/>
</dbReference>
<dbReference type="EMBL" id="SNYW01000014">
    <property type="protein sequence ID" value="TDQ77545.1"/>
    <property type="molecule type" value="Genomic_DNA"/>
</dbReference>
<sequence length="214" mass="21664">MKLGIVTGMVSEARLLDGVDGIVVSGGGHADATLAKIDALVGSGVTHLASFGIAGALDPALGPGDLLIGAEIVLPDKTRLAADNAWVARAATALPQGRVARIAGASHAVASVADKKALYDTTGAAAIDMESHHVAAAARRHNLPFIVIRAIADTAVDALPQAALVGLNKEGRPAIGAVLLSLLRNPFQLPALLRVARRSDIALKTLLGGRAGLL</sequence>
<name>A0A4R6WGZ9_9PROT</name>
<dbReference type="PANTHER" id="PTHR46832:SF1">
    <property type="entry name" value="5'-METHYLTHIOADENOSINE_S-ADENOSYLHOMOCYSTEINE NUCLEOSIDASE"/>
    <property type="match status" value="1"/>
</dbReference>
<dbReference type="Pfam" id="PF01048">
    <property type="entry name" value="PNP_UDP_1"/>
    <property type="match status" value="1"/>
</dbReference>
<dbReference type="InterPro" id="IPR035994">
    <property type="entry name" value="Nucleoside_phosphorylase_sf"/>
</dbReference>